<dbReference type="NCBIfam" id="NF047864">
    <property type="entry name" value="CBU_0592_membra"/>
    <property type="match status" value="1"/>
</dbReference>
<evidence type="ECO:0000313" key="3">
    <source>
        <dbReference type="EMBL" id="AKQ33599.1"/>
    </source>
</evidence>
<keyword evidence="4" id="KW-1185">Reference proteome</keyword>
<evidence type="ECO:0000256" key="1">
    <source>
        <dbReference type="SAM" id="Phobius"/>
    </source>
</evidence>
<proteinExistence type="predicted"/>
<organism evidence="3 4">
    <name type="scientific">Candidatus Coxiella mudrowiae</name>
    <dbReference type="NCBI Taxonomy" id="2054173"/>
    <lineage>
        <taxon>Bacteria</taxon>
        <taxon>Pseudomonadati</taxon>
        <taxon>Pseudomonadota</taxon>
        <taxon>Gammaproteobacteria</taxon>
        <taxon>Legionellales</taxon>
        <taxon>Coxiellaceae</taxon>
        <taxon>Coxiella</taxon>
    </lineage>
</organism>
<dbReference type="InterPro" id="IPR058058">
    <property type="entry name" value="CBU_0592-like"/>
</dbReference>
<evidence type="ECO:0000313" key="4">
    <source>
        <dbReference type="Proteomes" id="UP000063965"/>
    </source>
</evidence>
<protein>
    <submittedName>
        <fullName evidence="3">Membrane spanning protein</fullName>
    </submittedName>
</protein>
<feature type="domain" description="CBU-0592-like" evidence="2">
    <location>
        <begin position="12"/>
        <end position="85"/>
    </location>
</feature>
<accession>A0ABM5UUI1</accession>
<feature type="transmembrane region" description="Helical" evidence="1">
    <location>
        <begin position="67"/>
        <end position="85"/>
    </location>
</feature>
<feature type="transmembrane region" description="Helical" evidence="1">
    <location>
        <begin position="42"/>
        <end position="61"/>
    </location>
</feature>
<feature type="transmembrane region" description="Helical" evidence="1">
    <location>
        <begin position="12"/>
        <end position="30"/>
    </location>
</feature>
<keyword evidence="1" id="KW-0812">Transmembrane</keyword>
<keyword evidence="1" id="KW-1133">Transmembrane helix</keyword>
<sequence>MGYLIRFLSEEFNIIGISGVLLVLLAYCLLQMNKLNQSSITYSLLNFIGSGFILISLYFSWNLASGIIEIAWLLISLFGLTKAIYFRREIRLTNLNSG</sequence>
<evidence type="ECO:0000259" key="2">
    <source>
        <dbReference type="Pfam" id="PF26604"/>
    </source>
</evidence>
<dbReference type="Proteomes" id="UP000063965">
    <property type="component" value="Chromosome"/>
</dbReference>
<dbReference type="RefSeq" id="WP_048875197.1">
    <property type="nucleotide sequence ID" value="NZ_CP011126.1"/>
</dbReference>
<name>A0ABM5UUI1_9COXI</name>
<reference evidence="3 4" key="1">
    <citation type="journal article" date="2015" name="Genome Biol. Evol.">
        <title>Distinctive Genome Reduction Rates Revealed by Genomic Analyses of Two Coxiella-Like Endosymbionts in Ticks.</title>
        <authorList>
            <person name="Gottlieb Y."/>
            <person name="Lalzar I."/>
            <person name="Klasson L."/>
        </authorList>
    </citation>
    <scope>NUCLEOTIDE SEQUENCE [LARGE SCALE GENOMIC DNA]</scope>
    <source>
        <strain evidence="3 4">CRt</strain>
    </source>
</reference>
<keyword evidence="1" id="KW-0472">Membrane</keyword>
<dbReference type="EMBL" id="CP011126">
    <property type="protein sequence ID" value="AKQ33599.1"/>
    <property type="molecule type" value="Genomic_DNA"/>
</dbReference>
<gene>
    <name evidence="3" type="ORF">CleRT_07950</name>
</gene>
<dbReference type="Pfam" id="PF26604">
    <property type="entry name" value="CBU_0592"/>
    <property type="match status" value="1"/>
</dbReference>